<evidence type="ECO:0000313" key="4">
    <source>
        <dbReference type="Proteomes" id="UP001460679"/>
    </source>
</evidence>
<proteinExistence type="predicted"/>
<sequence length="232" mass="25589">MKKNSKNIAEICIIGLGRYGQSVVQNLLKNKSSNKLFLTLIDEEERNLIPFRDDVNQIFVADAGDPKTLQSIGLSENDTVVVATGENIEIVAALQEIGVKNIIARSNSIRHARVLKQIGVNVIISPQEEAGIKTALIVANQSLISYSQDLEDAGDGFVFGSAFIKNKSIFHKTIRELDIRKRNASIVLIKRGGTSFLPEGDFVIEEGDLLTVIGQIDDITSIFDWFSENDEE</sequence>
<dbReference type="PANTHER" id="PTHR43833:SF7">
    <property type="entry name" value="KTR SYSTEM POTASSIUM UPTAKE PROTEIN C"/>
    <property type="match status" value="1"/>
</dbReference>
<dbReference type="PANTHER" id="PTHR43833">
    <property type="entry name" value="POTASSIUM CHANNEL PROTEIN 2-RELATED-RELATED"/>
    <property type="match status" value="1"/>
</dbReference>
<organism evidence="3 4">
    <name type="scientific">[Mycoplasma] gypis</name>
    <dbReference type="NCBI Taxonomy" id="92404"/>
    <lineage>
        <taxon>Bacteria</taxon>
        <taxon>Bacillati</taxon>
        <taxon>Mycoplasmatota</taxon>
        <taxon>Mycoplasmoidales</taxon>
        <taxon>Metamycoplasmataceae</taxon>
        <taxon>Metamycoplasma</taxon>
    </lineage>
</organism>
<dbReference type="InterPro" id="IPR036721">
    <property type="entry name" value="RCK_C_sf"/>
</dbReference>
<dbReference type="InterPro" id="IPR036291">
    <property type="entry name" value="NAD(P)-bd_dom_sf"/>
</dbReference>
<name>A0ABZ2RNX0_9BACT</name>
<evidence type="ECO:0000313" key="3">
    <source>
        <dbReference type="EMBL" id="WXL28696.1"/>
    </source>
</evidence>
<dbReference type="Proteomes" id="UP001460679">
    <property type="component" value="Chromosome"/>
</dbReference>
<feature type="domain" description="RCK C-terminal" evidence="2">
    <location>
        <begin position="147"/>
        <end position="228"/>
    </location>
</feature>
<dbReference type="InterPro" id="IPR050721">
    <property type="entry name" value="Trk_Ktr_HKT_K-transport"/>
</dbReference>
<feature type="domain" description="RCK N-terminal" evidence="1">
    <location>
        <begin position="8"/>
        <end position="124"/>
    </location>
</feature>
<dbReference type="InterPro" id="IPR006037">
    <property type="entry name" value="RCK_C"/>
</dbReference>
<dbReference type="Gene3D" id="3.40.50.720">
    <property type="entry name" value="NAD(P)-binding Rossmann-like Domain"/>
    <property type="match status" value="1"/>
</dbReference>
<dbReference type="SUPFAM" id="SSF51735">
    <property type="entry name" value="NAD(P)-binding Rossmann-fold domains"/>
    <property type="match status" value="1"/>
</dbReference>
<dbReference type="EMBL" id="CP148066">
    <property type="protein sequence ID" value="WXL28696.1"/>
    <property type="molecule type" value="Genomic_DNA"/>
</dbReference>
<protein>
    <submittedName>
        <fullName evidence="3">TrkA family potassium uptake protein</fullName>
    </submittedName>
</protein>
<dbReference type="Pfam" id="PF02080">
    <property type="entry name" value="TrkA_C"/>
    <property type="match status" value="1"/>
</dbReference>
<dbReference type="Pfam" id="PF02254">
    <property type="entry name" value="TrkA_N"/>
    <property type="match status" value="1"/>
</dbReference>
<gene>
    <name evidence="3" type="ORF">WG616_01590</name>
</gene>
<reference evidence="3" key="1">
    <citation type="submission" date="2024-03" db="EMBL/GenBank/DDBJ databases">
        <title>Complete genome sequence of Mycoplasma gypis type strain B1/T1.</title>
        <authorList>
            <person name="Spergser J."/>
        </authorList>
    </citation>
    <scope>NUCLEOTIDE SEQUENCE [LARGE SCALE GENOMIC DNA]</scope>
    <source>
        <strain evidence="3">B1/T1</strain>
    </source>
</reference>
<dbReference type="PROSITE" id="PS51201">
    <property type="entry name" value="RCK_N"/>
    <property type="match status" value="1"/>
</dbReference>
<dbReference type="InterPro" id="IPR003148">
    <property type="entry name" value="RCK_N"/>
</dbReference>
<evidence type="ECO:0000259" key="2">
    <source>
        <dbReference type="PROSITE" id="PS51202"/>
    </source>
</evidence>
<dbReference type="SUPFAM" id="SSF116726">
    <property type="entry name" value="TrkA C-terminal domain-like"/>
    <property type="match status" value="1"/>
</dbReference>
<dbReference type="RefSeq" id="WP_205498563.1">
    <property type="nucleotide sequence ID" value="NZ_CP148066.1"/>
</dbReference>
<dbReference type="Gene3D" id="3.30.70.1450">
    <property type="entry name" value="Regulator of K+ conductance, C-terminal domain"/>
    <property type="match status" value="1"/>
</dbReference>
<keyword evidence="4" id="KW-1185">Reference proteome</keyword>
<evidence type="ECO:0000259" key="1">
    <source>
        <dbReference type="PROSITE" id="PS51201"/>
    </source>
</evidence>
<accession>A0ABZ2RNX0</accession>
<dbReference type="PROSITE" id="PS51202">
    <property type="entry name" value="RCK_C"/>
    <property type="match status" value="1"/>
</dbReference>